<evidence type="ECO:0000313" key="5">
    <source>
        <dbReference type="EMBL" id="RQD73384.1"/>
    </source>
</evidence>
<evidence type="ECO:0000256" key="2">
    <source>
        <dbReference type="ARBA" id="ARBA00022722"/>
    </source>
</evidence>
<protein>
    <submittedName>
        <fullName evidence="5">DUF86 domain-containing protein</fullName>
    </submittedName>
</protein>
<dbReference type="Pfam" id="PF01934">
    <property type="entry name" value="HepT-like"/>
    <property type="match status" value="1"/>
</dbReference>
<dbReference type="InterPro" id="IPR008201">
    <property type="entry name" value="HepT-like"/>
</dbReference>
<reference evidence="5 6" key="1">
    <citation type="submission" date="2018-08" db="EMBL/GenBank/DDBJ databases">
        <title>The metabolism and importance of syntrophic acetate oxidation coupled to methane or sulfide production in haloalkaline environments.</title>
        <authorList>
            <person name="Timmers P.H.A."/>
            <person name="Vavourakis C.D."/>
            <person name="Sorokin D.Y."/>
            <person name="Sinninghe Damste J.S."/>
            <person name="Muyzer G."/>
            <person name="Stams A.J.M."/>
            <person name="Plugge C.M."/>
        </authorList>
    </citation>
    <scope>NUCLEOTIDE SEQUENCE [LARGE SCALE GENOMIC DNA]</scope>
    <source>
        <strain evidence="5">MSAO_Bac1</strain>
    </source>
</reference>
<comment type="similarity">
    <text evidence="4">Belongs to the HepT RNase toxin family.</text>
</comment>
<keyword evidence="2" id="KW-0540">Nuclease</keyword>
<name>A0A424YA63_9FIRM</name>
<organism evidence="5 6">
    <name type="scientific">Candidatus Syntrophonatronum acetioxidans</name>
    <dbReference type="NCBI Taxonomy" id="1795816"/>
    <lineage>
        <taxon>Bacteria</taxon>
        <taxon>Bacillati</taxon>
        <taxon>Bacillota</taxon>
        <taxon>Clostridia</taxon>
        <taxon>Eubacteriales</taxon>
        <taxon>Syntrophomonadaceae</taxon>
        <taxon>Candidatus Syntrophonatronum</taxon>
    </lineage>
</organism>
<dbReference type="NCBIfam" id="NF047751">
    <property type="entry name" value="HepT_toxin"/>
    <property type="match status" value="1"/>
</dbReference>
<dbReference type="InterPro" id="IPR052379">
    <property type="entry name" value="Type_VII_TA_RNase"/>
</dbReference>
<dbReference type="PANTHER" id="PTHR33397">
    <property type="entry name" value="UPF0331 PROTEIN YUTE"/>
    <property type="match status" value="1"/>
</dbReference>
<evidence type="ECO:0000256" key="4">
    <source>
        <dbReference type="ARBA" id="ARBA00024207"/>
    </source>
</evidence>
<accession>A0A424YA63</accession>
<proteinExistence type="inferred from homology"/>
<dbReference type="GO" id="GO:0004540">
    <property type="term" value="F:RNA nuclease activity"/>
    <property type="evidence" value="ECO:0007669"/>
    <property type="project" value="InterPro"/>
</dbReference>
<evidence type="ECO:0000313" key="6">
    <source>
        <dbReference type="Proteomes" id="UP000285138"/>
    </source>
</evidence>
<evidence type="ECO:0000256" key="1">
    <source>
        <dbReference type="ARBA" id="ARBA00022649"/>
    </source>
</evidence>
<sequence length="148" mass="17249">MKRNEIEIIQEKLAALQPYSKELKLLQGVTLEEYCKNNLYRRTTERLIQLIIEAATVINNMIVKGLGKEVPSDYYSSFFKMAEVNVFPVSFALEITPSAGLRNIIVHEYQKIDDVIVHGSMRKVLDYYLQYMNYVNDFLENKMTDGNR</sequence>
<keyword evidence="3" id="KW-0378">Hydrolase</keyword>
<dbReference type="GO" id="GO:0110001">
    <property type="term" value="C:toxin-antitoxin complex"/>
    <property type="evidence" value="ECO:0007669"/>
    <property type="project" value="InterPro"/>
</dbReference>
<dbReference type="EMBL" id="QZAA01000258">
    <property type="protein sequence ID" value="RQD73384.1"/>
    <property type="molecule type" value="Genomic_DNA"/>
</dbReference>
<dbReference type="InterPro" id="IPR037038">
    <property type="entry name" value="HepT-like_sf"/>
</dbReference>
<evidence type="ECO:0000256" key="3">
    <source>
        <dbReference type="ARBA" id="ARBA00022801"/>
    </source>
</evidence>
<dbReference type="AlphaFoldDB" id="A0A424YA63"/>
<comment type="caution">
    <text evidence="5">The sequence shown here is derived from an EMBL/GenBank/DDBJ whole genome shotgun (WGS) entry which is preliminary data.</text>
</comment>
<dbReference type="Proteomes" id="UP000285138">
    <property type="component" value="Unassembled WGS sequence"/>
</dbReference>
<dbReference type="Gene3D" id="1.20.120.580">
    <property type="entry name" value="bsu32300-like"/>
    <property type="match status" value="1"/>
</dbReference>
<dbReference type="PANTHER" id="PTHR33397:SF3">
    <property type="entry name" value="MRNA NUCLEASE HEPT"/>
    <property type="match status" value="1"/>
</dbReference>
<gene>
    <name evidence="5" type="ORF">D5R97_09450</name>
</gene>
<keyword evidence="1" id="KW-1277">Toxin-antitoxin system</keyword>
<dbReference type="GO" id="GO:0016787">
    <property type="term" value="F:hydrolase activity"/>
    <property type="evidence" value="ECO:0007669"/>
    <property type="project" value="UniProtKB-KW"/>
</dbReference>